<keyword evidence="3" id="KW-1005">Bacterial flagellum biogenesis</keyword>
<evidence type="ECO:0000256" key="2">
    <source>
        <dbReference type="ARBA" id="ARBA00007703"/>
    </source>
</evidence>
<dbReference type="AlphaFoldDB" id="A0A177XZH0"/>
<evidence type="ECO:0008006" key="6">
    <source>
        <dbReference type="Google" id="ProtNLM"/>
    </source>
</evidence>
<reference evidence="4 5" key="1">
    <citation type="journal article" date="2016" name="Syst. Appl. Microbiol.">
        <title>Vibrio bivalvicida sp. nov., a novel larval pathogen for bivalve molluscs reared in a hatchery.</title>
        <authorList>
            <person name="Dubert J."/>
            <person name="Romalde J.L."/>
            <person name="Prado S."/>
            <person name="Barja J.L."/>
        </authorList>
    </citation>
    <scope>NUCLEOTIDE SEQUENCE [LARGE SCALE GENOMIC DNA]</scope>
    <source>
        <strain evidence="4 5">605</strain>
    </source>
</reference>
<dbReference type="Proteomes" id="UP000078406">
    <property type="component" value="Unassembled WGS sequence"/>
</dbReference>
<dbReference type="SUPFAM" id="SSF140566">
    <property type="entry name" value="FlgN-like"/>
    <property type="match status" value="1"/>
</dbReference>
<comment type="caution">
    <text evidence="4">The sequence shown here is derived from an EMBL/GenBank/DDBJ whole genome shotgun (WGS) entry which is preliminary data.</text>
</comment>
<evidence type="ECO:0000256" key="3">
    <source>
        <dbReference type="ARBA" id="ARBA00022795"/>
    </source>
</evidence>
<organism evidence="4 5">
    <name type="scientific">Vibrio bivalvicida</name>
    <dbReference type="NCBI Taxonomy" id="1276888"/>
    <lineage>
        <taxon>Bacteria</taxon>
        <taxon>Pseudomonadati</taxon>
        <taxon>Pseudomonadota</taxon>
        <taxon>Gammaproteobacteria</taxon>
        <taxon>Vibrionales</taxon>
        <taxon>Vibrionaceae</taxon>
        <taxon>Vibrio</taxon>
        <taxon>Vibrio oreintalis group</taxon>
    </lineage>
</organism>
<gene>
    <name evidence="4" type="ORF">APB76_12370</name>
</gene>
<sequence length="144" mass="16364">MTSEASRLVQNFVRSVGEDIALYRKLAPLLQDQRMLYLTFDAEKLNQNINTQKPLIEKLNANAKMRSQVMDKLGLPLEQSSTEKIFNALPQSIAYKVRHQWQTLASLIEQCQQLNSDNGASSAAFHELISSLKEPSQHTYTELL</sequence>
<name>A0A177XZH0_9VIBR</name>
<dbReference type="InterPro" id="IPR036679">
    <property type="entry name" value="FlgN-like_sf"/>
</dbReference>
<dbReference type="GO" id="GO:0044780">
    <property type="term" value="P:bacterial-type flagellum assembly"/>
    <property type="evidence" value="ECO:0007669"/>
    <property type="project" value="InterPro"/>
</dbReference>
<evidence type="ECO:0000313" key="4">
    <source>
        <dbReference type="EMBL" id="OAJ94002.1"/>
    </source>
</evidence>
<evidence type="ECO:0000256" key="1">
    <source>
        <dbReference type="ARBA" id="ARBA00002397"/>
    </source>
</evidence>
<comment type="function">
    <text evidence="1">Required for the efficient initiation of filament assembly.</text>
</comment>
<dbReference type="RefSeq" id="WP_054961518.1">
    <property type="nucleotide sequence ID" value="NZ_LLEI02000032.1"/>
</dbReference>
<comment type="similarity">
    <text evidence="2">Belongs to the FlgN family.</text>
</comment>
<accession>A0A177XZH0</accession>
<dbReference type="Pfam" id="PF05130">
    <property type="entry name" value="FlgN"/>
    <property type="match status" value="1"/>
</dbReference>
<dbReference type="InterPro" id="IPR007809">
    <property type="entry name" value="FlgN-like"/>
</dbReference>
<evidence type="ECO:0000313" key="5">
    <source>
        <dbReference type="Proteomes" id="UP000078406"/>
    </source>
</evidence>
<proteinExistence type="inferred from homology"/>
<protein>
    <recommendedName>
        <fullName evidence="6">LfgN</fullName>
    </recommendedName>
</protein>
<dbReference type="EMBL" id="LLEI02000032">
    <property type="protein sequence ID" value="OAJ94002.1"/>
    <property type="molecule type" value="Genomic_DNA"/>
</dbReference>
<dbReference type="Gene3D" id="1.20.58.300">
    <property type="entry name" value="FlgN-like"/>
    <property type="match status" value="1"/>
</dbReference>